<protein>
    <submittedName>
        <fullName evidence="3">Putative neprosin</fullName>
    </submittedName>
</protein>
<dbReference type="AlphaFoldDB" id="A0A396HUM6"/>
<organism evidence="3">
    <name type="scientific">Medicago truncatula</name>
    <name type="common">Barrel medic</name>
    <name type="synonym">Medicago tribuloides</name>
    <dbReference type="NCBI Taxonomy" id="3880"/>
    <lineage>
        <taxon>Eukaryota</taxon>
        <taxon>Viridiplantae</taxon>
        <taxon>Streptophyta</taxon>
        <taxon>Embryophyta</taxon>
        <taxon>Tracheophyta</taxon>
        <taxon>Spermatophyta</taxon>
        <taxon>Magnoliopsida</taxon>
        <taxon>eudicotyledons</taxon>
        <taxon>Gunneridae</taxon>
        <taxon>Pentapetalae</taxon>
        <taxon>rosids</taxon>
        <taxon>fabids</taxon>
        <taxon>Fabales</taxon>
        <taxon>Fabaceae</taxon>
        <taxon>Papilionoideae</taxon>
        <taxon>50 kb inversion clade</taxon>
        <taxon>NPAAA clade</taxon>
        <taxon>Hologalegina</taxon>
        <taxon>IRL clade</taxon>
        <taxon>Trifolieae</taxon>
        <taxon>Medicago</taxon>
    </lineage>
</organism>
<evidence type="ECO:0000313" key="3">
    <source>
        <dbReference type="EMBL" id="RHN56208.1"/>
    </source>
</evidence>
<dbReference type="EMBL" id="PSQE01000005">
    <property type="protein sequence ID" value="RHN56208.1"/>
    <property type="molecule type" value="Genomic_DNA"/>
</dbReference>
<name>A0A396HUM6_MEDTR</name>
<feature type="signal peptide" evidence="1">
    <location>
        <begin position="1"/>
        <end position="18"/>
    </location>
</feature>
<sequence>MYFYLSFVWRIAICCVRARMIPQDLKDLNSGNTTDFAGVILRPTIGTKMHGVSGTVSVYNPIVEKDQTSSAVIWVRSGPPDNSNIITIGWHNDSFKKTGCYNLDCSGFVQADNTITPGQSFNKTSFLNGLVINLPLSIFQDPTTKDWWVSVEKKEIGYFPASLFSNMTYVDEVAWMAITTTPLGTRSPSMGCGEFPMGISNHGSYFKNPEFVNDFGQNQPLEKDDGHIYTSKFVCFGAEYIEDKDVGLSVEFGGPAGCNA</sequence>
<evidence type="ECO:0000256" key="1">
    <source>
        <dbReference type="SAM" id="SignalP"/>
    </source>
</evidence>
<dbReference type="PROSITE" id="PS52045">
    <property type="entry name" value="NEPROSIN_PEP_CD"/>
    <property type="match status" value="1"/>
</dbReference>
<proteinExistence type="predicted"/>
<dbReference type="PANTHER" id="PTHR31589:SF223">
    <property type="entry name" value="PROTEIN, PUTATIVE (DUF239)-RELATED"/>
    <property type="match status" value="1"/>
</dbReference>
<feature type="chain" id="PRO_5017245038" evidence="1">
    <location>
        <begin position="19"/>
        <end position="260"/>
    </location>
</feature>
<accession>A0A396HUM6</accession>
<keyword evidence="1" id="KW-0732">Signal</keyword>
<evidence type="ECO:0000259" key="2">
    <source>
        <dbReference type="PROSITE" id="PS52045"/>
    </source>
</evidence>
<dbReference type="Proteomes" id="UP000265566">
    <property type="component" value="Chromosome 5"/>
</dbReference>
<gene>
    <name evidence="3" type="ORF">MtrunA17_Chr5g0426971</name>
</gene>
<dbReference type="Gramene" id="rna31573">
    <property type="protein sequence ID" value="RHN56208.1"/>
    <property type="gene ID" value="gene31573"/>
</dbReference>
<feature type="domain" description="Neprosin PEP catalytic" evidence="2">
    <location>
        <begin position="30"/>
        <end position="259"/>
    </location>
</feature>
<comment type="caution">
    <text evidence="3">The sequence shown here is derived from an EMBL/GenBank/DDBJ whole genome shotgun (WGS) entry which is preliminary data.</text>
</comment>
<dbReference type="Pfam" id="PF03080">
    <property type="entry name" value="Neprosin"/>
    <property type="match status" value="1"/>
</dbReference>
<reference evidence="3" key="1">
    <citation type="journal article" date="2018" name="Nat. Plants">
        <title>Whole-genome landscape of Medicago truncatula symbiotic genes.</title>
        <authorList>
            <person name="Pecrix Y."/>
            <person name="Gamas P."/>
            <person name="Carrere S."/>
        </authorList>
    </citation>
    <scope>NUCLEOTIDE SEQUENCE</scope>
    <source>
        <tissue evidence="3">Leaves</tissue>
    </source>
</reference>
<dbReference type="PANTHER" id="PTHR31589">
    <property type="entry name" value="PROTEIN, PUTATIVE (DUF239)-RELATED-RELATED"/>
    <property type="match status" value="1"/>
</dbReference>
<dbReference type="InterPro" id="IPR004314">
    <property type="entry name" value="Neprosin"/>
</dbReference>
<dbReference type="InterPro" id="IPR053168">
    <property type="entry name" value="Glutamic_endopeptidase"/>
</dbReference>